<dbReference type="Gene3D" id="3.40.50.1820">
    <property type="entry name" value="alpha/beta hydrolase"/>
    <property type="match status" value="1"/>
</dbReference>
<dbReference type="GO" id="GO:0008374">
    <property type="term" value="F:O-acyltransferase activity"/>
    <property type="evidence" value="ECO:0007669"/>
    <property type="project" value="InterPro"/>
</dbReference>
<evidence type="ECO:0000313" key="1">
    <source>
        <dbReference type="EMBL" id="KTD77459.1"/>
    </source>
</evidence>
<dbReference type="InterPro" id="IPR029058">
    <property type="entry name" value="AB_hydrolase_fold"/>
</dbReference>
<gene>
    <name evidence="1" type="ORF">Lstg_1816</name>
    <name evidence="2" type="ORF">NCTC11991_01275</name>
</gene>
<dbReference type="Proteomes" id="UP000054820">
    <property type="component" value="Unassembled WGS sequence"/>
</dbReference>
<dbReference type="AlphaFoldDB" id="A0A378L778"/>
<dbReference type="GO" id="GO:0006629">
    <property type="term" value="P:lipid metabolic process"/>
    <property type="evidence" value="ECO:0007669"/>
    <property type="project" value="InterPro"/>
</dbReference>
<organism evidence="2 4">
    <name type="scientific">Legionella steigerwaltii</name>
    <dbReference type="NCBI Taxonomy" id="460"/>
    <lineage>
        <taxon>Bacteria</taxon>
        <taxon>Pseudomonadati</taxon>
        <taxon>Pseudomonadota</taxon>
        <taxon>Gammaproteobacteria</taxon>
        <taxon>Legionellales</taxon>
        <taxon>Legionellaceae</taxon>
        <taxon>Legionella</taxon>
    </lineage>
</organism>
<reference evidence="2 4" key="2">
    <citation type="submission" date="2018-06" db="EMBL/GenBank/DDBJ databases">
        <authorList>
            <consortium name="Pathogen Informatics"/>
            <person name="Doyle S."/>
        </authorList>
    </citation>
    <scope>NUCLEOTIDE SEQUENCE [LARGE SCALE GENOMIC DNA]</scope>
    <source>
        <strain evidence="2 4">NCTC11991</strain>
    </source>
</reference>
<dbReference type="RefSeq" id="WP_058477365.1">
    <property type="nucleotide sequence ID" value="NZ_CAAAIO010000018.1"/>
</dbReference>
<reference evidence="1 3" key="1">
    <citation type="submission" date="2015-11" db="EMBL/GenBank/DDBJ databases">
        <title>Genomic analysis of 38 Legionella species identifies large and diverse effector repertoires.</title>
        <authorList>
            <person name="Burstein D."/>
            <person name="Amaro F."/>
            <person name="Zusman T."/>
            <person name="Lifshitz Z."/>
            <person name="Cohen O."/>
            <person name="Gilbert J.A."/>
            <person name="Pupko T."/>
            <person name="Shuman H.A."/>
            <person name="Segal G."/>
        </authorList>
    </citation>
    <scope>NUCLEOTIDE SEQUENCE [LARGE SCALE GENOMIC DNA]</scope>
    <source>
        <strain evidence="1 3">SC-18-C9</strain>
    </source>
</reference>
<proteinExistence type="predicted"/>
<dbReference type="InterPro" id="IPR003386">
    <property type="entry name" value="LACT/PDAT_acylTrfase"/>
</dbReference>
<dbReference type="Pfam" id="PF02450">
    <property type="entry name" value="LCAT"/>
    <property type="match status" value="1"/>
</dbReference>
<protein>
    <submittedName>
        <fullName evidence="1 2">Lipase</fullName>
    </submittedName>
</protein>
<accession>A0A378L778</accession>
<dbReference type="Proteomes" id="UP000255110">
    <property type="component" value="Unassembled WGS sequence"/>
</dbReference>
<dbReference type="EMBL" id="UGOY01000001">
    <property type="protein sequence ID" value="STY22686.1"/>
    <property type="molecule type" value="Genomic_DNA"/>
</dbReference>
<keyword evidence="3" id="KW-1185">Reference proteome</keyword>
<dbReference type="EMBL" id="LNYZ01000013">
    <property type="protein sequence ID" value="KTD77459.1"/>
    <property type="molecule type" value="Genomic_DNA"/>
</dbReference>
<evidence type="ECO:0000313" key="2">
    <source>
        <dbReference type="EMBL" id="STY22686.1"/>
    </source>
</evidence>
<name>A0A378L778_9GAMM</name>
<dbReference type="STRING" id="460.Lstg_1816"/>
<sequence>MWERTVKTAKAIQPISTTGMFAHAYNWLTSPSGDQVYYNPFYDKEGNPELETAIYFIHGTADQSSAFQNVAERLIQAGLPNEISSLNLLSFNNRYEGKSIEFFAEQLGDKIKANHHRRVILIAHSRGGLVASYFAEFLAKLAGIEVLLIIPIGAPFNGSYLAMKPLSWFSDSVKEMEIDSSFLKQLKEKIINSSTIPYHFFIAIEDAIVPGESGYIKEYVDKNPNSLSKLDRHGHLSIMSSHRLVELIAFLLRKHLNAPLNDLEVIVSKMGEINIIDDYCSQPESIPTPKVTNTGFS</sequence>
<dbReference type="OrthoDB" id="5648135at2"/>
<dbReference type="SUPFAM" id="SSF53474">
    <property type="entry name" value="alpha/beta-Hydrolases"/>
    <property type="match status" value="1"/>
</dbReference>
<evidence type="ECO:0000313" key="3">
    <source>
        <dbReference type="Proteomes" id="UP000054820"/>
    </source>
</evidence>
<evidence type="ECO:0000313" key="4">
    <source>
        <dbReference type="Proteomes" id="UP000255110"/>
    </source>
</evidence>